<dbReference type="GO" id="GO:0051082">
    <property type="term" value="F:unfolded protein binding"/>
    <property type="evidence" value="ECO:0007669"/>
    <property type="project" value="UniProtKB-UniRule"/>
</dbReference>
<dbReference type="Gene3D" id="1.10.287.370">
    <property type="match status" value="1"/>
</dbReference>
<name>A0A0P8ACA6_9EURY</name>
<comment type="caution">
    <text evidence="9">The sequence shown here is derived from an EMBL/GenBank/DDBJ whole genome shotgun (WGS) entry which is preliminary data.</text>
</comment>
<dbReference type="InterPro" id="IPR011599">
    <property type="entry name" value="PFD_alpha_archaea"/>
</dbReference>
<protein>
    <recommendedName>
        <fullName evidence="6 7">Prefoldin subunit alpha</fullName>
    </recommendedName>
    <alternativeName>
        <fullName evidence="6">GimC subunit alpha</fullName>
    </alternativeName>
</protein>
<sequence>MSGVLNQQQLAELSEKHQVYQYQAESIAQQINMVKLTIKDVETALTTITALKDEPSGIETLVPIGFGSFVKANLVNTDTIVVGIGAGVSVEKKIDDARSFLEKRKDELTKYYDQLNTTIAKIGQELQNIEKIVQKHQQSQQQQQPMRAE</sequence>
<proteinExistence type="inferred from homology"/>
<comment type="function">
    <text evidence="5 6">Molecular chaperone capable of stabilizing a range of proteins. Seems to fulfill an ATP-independent, HSP70-like function in archaeal de novo protein folding.</text>
</comment>
<evidence type="ECO:0000256" key="5">
    <source>
        <dbReference type="ARBA" id="ARBA00025077"/>
    </source>
</evidence>
<evidence type="ECO:0000256" key="3">
    <source>
        <dbReference type="ARBA" id="ARBA00022490"/>
    </source>
</evidence>
<dbReference type="PANTHER" id="PTHR12674:SF4">
    <property type="entry name" value="PREFOLDIN SUBUNIT ALPHA 2"/>
    <property type="match status" value="1"/>
</dbReference>
<dbReference type="PANTHER" id="PTHR12674">
    <property type="entry name" value="PREFOLDIN SUBUNIT 5"/>
    <property type="match status" value="1"/>
</dbReference>
<evidence type="ECO:0000313" key="9">
    <source>
        <dbReference type="EMBL" id="KPQ41708.1"/>
    </source>
</evidence>
<evidence type="ECO:0000256" key="6">
    <source>
        <dbReference type="HAMAP-Rule" id="MF_00308"/>
    </source>
</evidence>
<organism evidence="9 10">
    <name type="scientific">Candidatus Methanoperedens nitratireducens</name>
    <dbReference type="NCBI Taxonomy" id="1392998"/>
    <lineage>
        <taxon>Archaea</taxon>
        <taxon>Methanobacteriati</taxon>
        <taxon>Methanobacteriota</taxon>
        <taxon>Stenosarchaea group</taxon>
        <taxon>Methanomicrobia</taxon>
        <taxon>Methanosarcinales</taxon>
        <taxon>ANME-2 cluster</taxon>
        <taxon>Candidatus Methanoperedentaceae</taxon>
        <taxon>Candidatus Methanoperedens</taxon>
    </lineage>
</organism>
<accession>A0A0P8ACA6</accession>
<evidence type="ECO:0000256" key="2">
    <source>
        <dbReference type="ARBA" id="ARBA00011716"/>
    </source>
</evidence>
<dbReference type="InterPro" id="IPR009053">
    <property type="entry name" value="Prefoldin"/>
</dbReference>
<keyword evidence="3 6" id="KW-0963">Cytoplasm</keyword>
<reference evidence="9 10" key="1">
    <citation type="submission" date="2015-09" db="EMBL/GenBank/DDBJ databases">
        <title>A metagenomics-based metabolic model of nitrate-dependent anaerobic oxidation of methane by Methanoperedens-like archaea.</title>
        <authorList>
            <person name="Arshad A."/>
            <person name="Speth D.R."/>
            <person name="De Graaf R.M."/>
            <person name="Op Den Camp H.J."/>
            <person name="Jetten M.S."/>
            <person name="Welte C.U."/>
        </authorList>
    </citation>
    <scope>NUCLEOTIDE SEQUENCE [LARGE SCALE GENOMIC DNA]</scope>
</reference>
<comment type="subcellular location">
    <subcellularLocation>
        <location evidence="6">Cytoplasm</location>
    </subcellularLocation>
</comment>
<comment type="subunit">
    <text evidence="2 6">Heterohexamer of two alpha and four beta subunits.</text>
</comment>
<evidence type="ECO:0000256" key="7">
    <source>
        <dbReference type="NCBIfam" id="TIGR00293"/>
    </source>
</evidence>
<dbReference type="EMBL" id="LKCM01000311">
    <property type="protein sequence ID" value="KPQ41708.1"/>
    <property type="molecule type" value="Genomic_DNA"/>
</dbReference>
<dbReference type="HAMAP" id="MF_00308">
    <property type="entry name" value="PfdA"/>
    <property type="match status" value="1"/>
</dbReference>
<dbReference type="GO" id="GO:0006457">
    <property type="term" value="P:protein folding"/>
    <property type="evidence" value="ECO:0007669"/>
    <property type="project" value="UniProtKB-UniRule"/>
</dbReference>
<evidence type="ECO:0000256" key="8">
    <source>
        <dbReference type="SAM" id="Coils"/>
    </source>
</evidence>
<keyword evidence="4 6" id="KW-0143">Chaperone</keyword>
<dbReference type="SUPFAM" id="SSF46579">
    <property type="entry name" value="Prefoldin"/>
    <property type="match status" value="1"/>
</dbReference>
<evidence type="ECO:0000313" key="10">
    <source>
        <dbReference type="Proteomes" id="UP000050360"/>
    </source>
</evidence>
<evidence type="ECO:0000256" key="1">
    <source>
        <dbReference type="ARBA" id="ARBA00010048"/>
    </source>
</evidence>
<evidence type="ECO:0000256" key="4">
    <source>
        <dbReference type="ARBA" id="ARBA00023186"/>
    </source>
</evidence>
<dbReference type="NCBIfam" id="TIGR00293">
    <property type="entry name" value="prefoldin subunit alpha"/>
    <property type="match status" value="1"/>
</dbReference>
<comment type="similarity">
    <text evidence="1">Belongs to the prefoldin subunit alpha family.</text>
</comment>
<dbReference type="GO" id="GO:0016272">
    <property type="term" value="C:prefoldin complex"/>
    <property type="evidence" value="ECO:0007669"/>
    <property type="project" value="UniProtKB-UniRule"/>
</dbReference>
<dbReference type="Pfam" id="PF02996">
    <property type="entry name" value="Prefoldin"/>
    <property type="match status" value="1"/>
</dbReference>
<keyword evidence="8" id="KW-0175">Coiled coil</keyword>
<dbReference type="InterPro" id="IPR004127">
    <property type="entry name" value="Prefoldin_subunit_alpha"/>
</dbReference>
<dbReference type="Proteomes" id="UP000050360">
    <property type="component" value="Unassembled WGS sequence"/>
</dbReference>
<comment type="similarity">
    <text evidence="6">Belongs to the prefoldin alpha subunit family.</text>
</comment>
<dbReference type="AlphaFoldDB" id="A0A0P8ACA6"/>
<feature type="coiled-coil region" evidence="8">
    <location>
        <begin position="112"/>
        <end position="139"/>
    </location>
</feature>
<dbReference type="GO" id="GO:0005737">
    <property type="term" value="C:cytoplasm"/>
    <property type="evidence" value="ECO:0007669"/>
    <property type="project" value="UniProtKB-SubCell"/>
</dbReference>
<gene>
    <name evidence="6" type="primary">pfdA</name>
    <name evidence="9" type="ORF">MPEBLZ_03736</name>
</gene>
<dbReference type="CDD" id="cd23160">
    <property type="entry name" value="Prefoldin_alpha_GimC"/>
    <property type="match status" value="1"/>
</dbReference>